<feature type="region of interest" description="Disordered" evidence="1">
    <location>
        <begin position="103"/>
        <end position="135"/>
    </location>
</feature>
<dbReference type="Pfam" id="PF01464">
    <property type="entry name" value="SLT"/>
    <property type="match status" value="1"/>
</dbReference>
<evidence type="ECO:0000259" key="3">
    <source>
        <dbReference type="Pfam" id="PF01464"/>
    </source>
</evidence>
<comment type="caution">
    <text evidence="4">The sequence shown here is derived from an EMBL/GenBank/DDBJ whole genome shotgun (WGS) entry which is preliminary data.</text>
</comment>
<feature type="domain" description="Transglycosylase SLT" evidence="3">
    <location>
        <begin position="178"/>
        <end position="248"/>
    </location>
</feature>
<keyword evidence="5" id="KW-1185">Reference proteome</keyword>
<dbReference type="InterPro" id="IPR008258">
    <property type="entry name" value="Transglycosylase_SLT_dom_1"/>
</dbReference>
<name>A0ABW8CHX8_9ACTN</name>
<evidence type="ECO:0000256" key="2">
    <source>
        <dbReference type="SAM" id="SignalP"/>
    </source>
</evidence>
<gene>
    <name evidence="4" type="ORF">ACIGXA_31220</name>
</gene>
<dbReference type="RefSeq" id="WP_399655715.1">
    <property type="nucleotide sequence ID" value="NZ_JBITYG010000011.1"/>
</dbReference>
<protein>
    <submittedName>
        <fullName evidence="4">Transglycosylase SLT domain-containing protein</fullName>
    </submittedName>
</protein>
<sequence>MQLPTLPKLGRLNKVHSFAVAGTATAALTVLAITAGVQGSDGTALAAGEPSNIAVVSTAGPQSITDQAGAASQHAAAEAAAKKKAADTAAAAAKKKAADDAAKKKAADEAAKRKKAEQAANRSHERKVLAAKPKAATKAPAPAAVTYSNDLDGWIKESLSVMAAHNIPGSYDGIYRNIIRESSGNPQAINLTDSNAAAGIPSKGLLQVIDPTFQAYHVAGTSMDIYDPVANITAACNYAAANYGSIDNVDSAY</sequence>
<evidence type="ECO:0000256" key="1">
    <source>
        <dbReference type="SAM" id="MobiDB-lite"/>
    </source>
</evidence>
<dbReference type="SUPFAM" id="SSF53955">
    <property type="entry name" value="Lysozyme-like"/>
    <property type="match status" value="1"/>
</dbReference>
<organism evidence="4 5">
    <name type="scientific">Streptomyces fildesensis</name>
    <dbReference type="NCBI Taxonomy" id="375757"/>
    <lineage>
        <taxon>Bacteria</taxon>
        <taxon>Bacillati</taxon>
        <taxon>Actinomycetota</taxon>
        <taxon>Actinomycetes</taxon>
        <taxon>Kitasatosporales</taxon>
        <taxon>Streptomycetaceae</taxon>
        <taxon>Streptomyces</taxon>
    </lineage>
</organism>
<evidence type="ECO:0000313" key="5">
    <source>
        <dbReference type="Proteomes" id="UP001614394"/>
    </source>
</evidence>
<evidence type="ECO:0000313" key="4">
    <source>
        <dbReference type="EMBL" id="MFI9104986.1"/>
    </source>
</evidence>
<keyword evidence="2" id="KW-0732">Signal</keyword>
<dbReference type="Gene3D" id="1.10.530.10">
    <property type="match status" value="1"/>
</dbReference>
<feature type="signal peptide" evidence="2">
    <location>
        <begin position="1"/>
        <end position="26"/>
    </location>
</feature>
<dbReference type="InterPro" id="IPR023346">
    <property type="entry name" value="Lysozyme-like_dom_sf"/>
</dbReference>
<dbReference type="EMBL" id="JBITYG010000011">
    <property type="protein sequence ID" value="MFI9104986.1"/>
    <property type="molecule type" value="Genomic_DNA"/>
</dbReference>
<feature type="chain" id="PRO_5045459729" evidence="2">
    <location>
        <begin position="27"/>
        <end position="253"/>
    </location>
</feature>
<proteinExistence type="predicted"/>
<reference evidence="4 5" key="1">
    <citation type="submission" date="2024-10" db="EMBL/GenBank/DDBJ databases">
        <title>The Natural Products Discovery Center: Release of the First 8490 Sequenced Strains for Exploring Actinobacteria Biosynthetic Diversity.</title>
        <authorList>
            <person name="Kalkreuter E."/>
            <person name="Kautsar S.A."/>
            <person name="Yang D."/>
            <person name="Bader C.D."/>
            <person name="Teijaro C.N."/>
            <person name="Fluegel L."/>
            <person name="Davis C.M."/>
            <person name="Simpson J.R."/>
            <person name="Lauterbach L."/>
            <person name="Steele A.D."/>
            <person name="Gui C."/>
            <person name="Meng S."/>
            <person name="Li G."/>
            <person name="Viehrig K."/>
            <person name="Ye F."/>
            <person name="Su P."/>
            <person name="Kiefer A.F."/>
            <person name="Nichols A."/>
            <person name="Cepeda A.J."/>
            <person name="Yan W."/>
            <person name="Fan B."/>
            <person name="Jiang Y."/>
            <person name="Adhikari A."/>
            <person name="Zheng C.-J."/>
            <person name="Schuster L."/>
            <person name="Cowan T.M."/>
            <person name="Smanski M.J."/>
            <person name="Chevrette M.G."/>
            <person name="De Carvalho L.P.S."/>
            <person name="Shen B."/>
        </authorList>
    </citation>
    <scope>NUCLEOTIDE SEQUENCE [LARGE SCALE GENOMIC DNA]</scope>
    <source>
        <strain evidence="4 5">NPDC053399</strain>
    </source>
</reference>
<dbReference type="Proteomes" id="UP001614394">
    <property type="component" value="Unassembled WGS sequence"/>
</dbReference>
<accession>A0ABW8CHX8</accession>